<proteinExistence type="predicted"/>
<sequence>MRIFFAALLFSLSSFTTLSIDDKKIFLNEIELTRLNDHVNEIKTFAASNHKFNSKIAFLVDMKIKSGRNRFFVYDLEHDQILDQGLVAHGSGSETNIKGDILQFSNTPESNCTSLGKYAIEGSYKGVFGKAFRLAGLDQSNCNAMKRAIVLHHYKEVPYEEQGYYIINSHGCPMVNEVFFKRLEKIIDSSKSKILLSVYYE</sequence>
<protein>
    <submittedName>
        <fullName evidence="1">Murein L,D-transpeptidase catalytic domain family protein</fullName>
    </submittedName>
</protein>
<evidence type="ECO:0000313" key="2">
    <source>
        <dbReference type="Proteomes" id="UP000663440"/>
    </source>
</evidence>
<reference evidence="1 2" key="1">
    <citation type="submission" date="2021-03" db="EMBL/GenBank/DDBJ databases">
        <title>Flavobacterium kribbensis sp. nov, an endophytic bacteria, isolated from soybean.</title>
        <authorList>
            <person name="Lee J."/>
            <person name="Seo J."/>
        </authorList>
    </citation>
    <scope>NUCLEOTIDE SEQUENCE [LARGE SCALE GENOMIC DNA]</scope>
    <source>
        <strain evidence="1 2">BB8</strain>
    </source>
</reference>
<gene>
    <name evidence="1" type="ORF">J0383_21995</name>
</gene>
<dbReference type="EMBL" id="CP071448">
    <property type="protein sequence ID" value="QSW88899.1"/>
    <property type="molecule type" value="Genomic_DNA"/>
</dbReference>
<dbReference type="PANTHER" id="PTHR38477:SF1">
    <property type="entry name" value="MUREIN L,D-TRANSPEPTIDASE CATALYTIC DOMAIN FAMILY PROTEIN"/>
    <property type="match status" value="1"/>
</dbReference>
<dbReference type="Pfam" id="PF13645">
    <property type="entry name" value="YkuD_2"/>
    <property type="match status" value="1"/>
</dbReference>
<name>A0ABX7QER2_9FLAO</name>
<keyword evidence="2" id="KW-1185">Reference proteome</keyword>
<evidence type="ECO:0000313" key="1">
    <source>
        <dbReference type="EMBL" id="QSW88899.1"/>
    </source>
</evidence>
<dbReference type="RefSeq" id="WP_207296098.1">
    <property type="nucleotide sequence ID" value="NZ_CP071448.1"/>
</dbReference>
<organism evidence="1 2">
    <name type="scientific">Flavobacterium endoglycinae</name>
    <dbReference type="NCBI Taxonomy" id="2816357"/>
    <lineage>
        <taxon>Bacteria</taxon>
        <taxon>Pseudomonadati</taxon>
        <taxon>Bacteroidota</taxon>
        <taxon>Flavobacteriia</taxon>
        <taxon>Flavobacteriales</taxon>
        <taxon>Flavobacteriaceae</taxon>
        <taxon>Flavobacterium</taxon>
    </lineage>
</organism>
<accession>A0ABX7QER2</accession>
<dbReference type="PANTHER" id="PTHR38477">
    <property type="entry name" value="HYPOTHETICAL EXPORTED PROTEIN"/>
    <property type="match status" value="1"/>
</dbReference>
<dbReference type="Proteomes" id="UP000663440">
    <property type="component" value="Chromosome"/>
</dbReference>
<dbReference type="InterPro" id="IPR032676">
    <property type="entry name" value="YkuD_2"/>
</dbReference>